<evidence type="ECO:0000313" key="2">
    <source>
        <dbReference type="Proteomes" id="UP000283509"/>
    </source>
</evidence>
<comment type="caution">
    <text evidence="1">The sequence shown here is derived from an EMBL/GenBank/DDBJ whole genome shotgun (WGS) entry which is preliminary data.</text>
</comment>
<name>A0A423T083_PENVA</name>
<dbReference type="Proteomes" id="UP000283509">
    <property type="component" value="Unassembled WGS sequence"/>
</dbReference>
<gene>
    <name evidence="1" type="ORF">C7M84_011864</name>
</gene>
<keyword evidence="2" id="KW-1185">Reference proteome</keyword>
<dbReference type="AlphaFoldDB" id="A0A423T083"/>
<dbReference type="EMBL" id="QCYY01002502">
    <property type="protein sequence ID" value="ROT69906.1"/>
    <property type="molecule type" value="Genomic_DNA"/>
</dbReference>
<protein>
    <submittedName>
        <fullName evidence="1">Uncharacterized protein</fullName>
    </submittedName>
</protein>
<proteinExistence type="predicted"/>
<evidence type="ECO:0000313" key="1">
    <source>
        <dbReference type="EMBL" id="ROT69906.1"/>
    </source>
</evidence>
<sequence>MESEVRTHHKIPADRQFAVLHLPGRDPSGKDCHRINFNVAGEVNAYCNFAPSFTEITNLKGKEEVTRHSEWQLIHTALRPMLEKWKEEQAGGNANMIRAKRAKNQNKKLNKQIPNKKKVECPKEVYLYTFNAPDHHAQWAKVGYTCTLAIVNKIPEIFEEANCEKPNIVVGFSQVLDQFKESAWTVARACISQGMRV</sequence>
<accession>A0A423T083</accession>
<organism evidence="1 2">
    <name type="scientific">Penaeus vannamei</name>
    <name type="common">Whiteleg shrimp</name>
    <name type="synonym">Litopenaeus vannamei</name>
    <dbReference type="NCBI Taxonomy" id="6689"/>
    <lineage>
        <taxon>Eukaryota</taxon>
        <taxon>Metazoa</taxon>
        <taxon>Ecdysozoa</taxon>
        <taxon>Arthropoda</taxon>
        <taxon>Crustacea</taxon>
        <taxon>Multicrustacea</taxon>
        <taxon>Malacostraca</taxon>
        <taxon>Eumalacostraca</taxon>
        <taxon>Eucarida</taxon>
        <taxon>Decapoda</taxon>
        <taxon>Dendrobranchiata</taxon>
        <taxon>Penaeoidea</taxon>
        <taxon>Penaeidae</taxon>
        <taxon>Penaeus</taxon>
    </lineage>
</organism>
<reference evidence="1 2" key="2">
    <citation type="submission" date="2019-01" db="EMBL/GenBank/DDBJ databases">
        <title>The decoding of complex shrimp genome reveals the adaptation for benthos swimmer, frequently molting mechanism and breeding impact on genome.</title>
        <authorList>
            <person name="Sun Y."/>
            <person name="Gao Y."/>
            <person name="Yu Y."/>
        </authorList>
    </citation>
    <scope>NUCLEOTIDE SEQUENCE [LARGE SCALE GENOMIC DNA]</scope>
    <source>
        <tissue evidence="1">Muscle</tissue>
    </source>
</reference>
<dbReference type="OrthoDB" id="6392616at2759"/>
<reference evidence="1 2" key="1">
    <citation type="submission" date="2018-04" db="EMBL/GenBank/DDBJ databases">
        <authorList>
            <person name="Zhang X."/>
            <person name="Yuan J."/>
            <person name="Li F."/>
            <person name="Xiang J."/>
        </authorList>
    </citation>
    <scope>NUCLEOTIDE SEQUENCE [LARGE SCALE GENOMIC DNA]</scope>
    <source>
        <tissue evidence="1">Muscle</tissue>
    </source>
</reference>